<proteinExistence type="predicted"/>
<keyword evidence="2" id="KW-1185">Reference proteome</keyword>
<evidence type="ECO:0000313" key="2">
    <source>
        <dbReference type="Proteomes" id="UP000478052"/>
    </source>
</evidence>
<evidence type="ECO:0000313" key="1">
    <source>
        <dbReference type="EMBL" id="KAF0759972.1"/>
    </source>
</evidence>
<sequence length="63" mass="7237">MSSDARSYTEAWNLIKGRFGNKHLVFQTHLHCLFTQPVVQTEAPNMLKTLIDITNNHVRALKT</sequence>
<accession>A0A6G0YR46</accession>
<organism evidence="1 2">
    <name type="scientific">Aphis craccivora</name>
    <name type="common">Cowpea aphid</name>
    <dbReference type="NCBI Taxonomy" id="307492"/>
    <lineage>
        <taxon>Eukaryota</taxon>
        <taxon>Metazoa</taxon>
        <taxon>Ecdysozoa</taxon>
        <taxon>Arthropoda</taxon>
        <taxon>Hexapoda</taxon>
        <taxon>Insecta</taxon>
        <taxon>Pterygota</taxon>
        <taxon>Neoptera</taxon>
        <taxon>Paraneoptera</taxon>
        <taxon>Hemiptera</taxon>
        <taxon>Sternorrhyncha</taxon>
        <taxon>Aphidomorpha</taxon>
        <taxon>Aphidoidea</taxon>
        <taxon>Aphididae</taxon>
        <taxon>Aphidini</taxon>
        <taxon>Aphis</taxon>
        <taxon>Aphis</taxon>
    </lineage>
</organism>
<dbReference type="AlphaFoldDB" id="A0A6G0YR46"/>
<dbReference type="InterPro" id="IPR005312">
    <property type="entry name" value="DUF1759"/>
</dbReference>
<dbReference type="EMBL" id="VUJU01002825">
    <property type="protein sequence ID" value="KAF0759972.1"/>
    <property type="molecule type" value="Genomic_DNA"/>
</dbReference>
<dbReference type="Pfam" id="PF03564">
    <property type="entry name" value="DUF1759"/>
    <property type="match status" value="1"/>
</dbReference>
<protein>
    <submittedName>
        <fullName evidence="1">Uncharacterized protein</fullName>
    </submittedName>
</protein>
<dbReference type="OrthoDB" id="6617244at2759"/>
<gene>
    <name evidence="1" type="ORF">FWK35_00009831</name>
</gene>
<name>A0A6G0YR46_APHCR</name>
<dbReference type="Proteomes" id="UP000478052">
    <property type="component" value="Unassembled WGS sequence"/>
</dbReference>
<comment type="caution">
    <text evidence="1">The sequence shown here is derived from an EMBL/GenBank/DDBJ whole genome shotgun (WGS) entry which is preliminary data.</text>
</comment>
<reference evidence="1 2" key="1">
    <citation type="submission" date="2019-08" db="EMBL/GenBank/DDBJ databases">
        <title>Whole genome of Aphis craccivora.</title>
        <authorList>
            <person name="Voronova N.V."/>
            <person name="Shulinski R.S."/>
            <person name="Bandarenka Y.V."/>
            <person name="Zhorov D.G."/>
            <person name="Warner D."/>
        </authorList>
    </citation>
    <scope>NUCLEOTIDE SEQUENCE [LARGE SCALE GENOMIC DNA]</scope>
    <source>
        <strain evidence="1">180601</strain>
        <tissue evidence="1">Whole Body</tissue>
    </source>
</reference>